<dbReference type="Proteomes" id="UP000027986">
    <property type="component" value="Chromosome"/>
</dbReference>
<dbReference type="Pfam" id="PF08482">
    <property type="entry name" value="HrpB_C"/>
    <property type="match status" value="1"/>
</dbReference>
<dbReference type="eggNOG" id="COG1643">
    <property type="taxonomic scope" value="Bacteria"/>
</dbReference>
<dbReference type="SMART" id="SM00487">
    <property type="entry name" value="DEXDc"/>
    <property type="match status" value="1"/>
</dbReference>
<dbReference type="InterPro" id="IPR048333">
    <property type="entry name" value="HA2_WH"/>
</dbReference>
<evidence type="ECO:0000259" key="7">
    <source>
        <dbReference type="PROSITE" id="PS51192"/>
    </source>
</evidence>
<dbReference type="GO" id="GO:0016787">
    <property type="term" value="F:hydrolase activity"/>
    <property type="evidence" value="ECO:0007669"/>
    <property type="project" value="UniProtKB-KW"/>
</dbReference>
<gene>
    <name evidence="9" type="ORF">HX89_02920</name>
</gene>
<dbReference type="AlphaFoldDB" id="A0A075JFN4"/>
<dbReference type="Pfam" id="PF00271">
    <property type="entry name" value="Helicase_C"/>
    <property type="match status" value="1"/>
</dbReference>
<dbReference type="PROSITE" id="PS51194">
    <property type="entry name" value="HELICASE_CTER"/>
    <property type="match status" value="1"/>
</dbReference>
<sequence length="908" mass="96060">MNAPFDLDAIGRGLPFATATAELTRALDAGACVVQAPPGTGKTTLAPPLVANWLAERGDAWRDVDTAAARGAMPGRAGRVIVTQPRRVAVRAAARRLAQLTGTRLGDIVGYAVRGESRSSAATLVEFVTPGLLDRRLLADPELTGVGAVILDEVHERPIESDVAFGLLADVRALRDDLVVVAMSATLDAPRFADLLAATTTSGDAPLVDCPSALHPLDVRWAPFDSPRLDARGVTRAFLEHVARTTTRALDDADTHVGGRGTAAATDAVANLAGLRGCDALVFLPGAREVSIVAEQVRQLRPELDVLELHGRIDAAEQDRATAGRGPGEPRRVVVSTALAESSLTVPGVRLVVDAGLSREPRRDVARGMNGLVTVACSRASAVQRAGRAARLGPGMAVRCYDEQTFARMPEHVTPEMATSDLTDVALTFAAWGTPGGTGLSLPTQPPAPALREATHTLVGLGALDADGRITALGRTLVEVPADPRLARALLVAAERIGARSAAEYVAALADDVRSRDADLDHAIAELQGPARSRWVRESERLTRVVAAGSNDAGATPDPGWAPGHAAASRRARSVDAETESDAGLVIALAYPERVAHRVAEGVYLTASGTRAGLDDSPLTECEWLAVADVARSDGRAARGTGAVIRLAAPITRPIAEDAASHLLVDEVRATWDATSGKIVGRRVKALGAIEFSATPTSPTPEVARQAVANALAAQRLSLLTWSDAAAALRRRLAFLHHHLADPWPAMDDDTLLARLDEWLAPELDRLARGGKLASIDLTEPLRRLLPWPEATRLDELAPERLRVPSGSSVRITYPPLDEPGGPPIVAVKLQECFGLTQTPRLADGRAPVLFHLLSPAQRPVAVTDDLASFWAGPYAGVRADMRGRYPKHPWPEDPLTHVATAKTKNRL</sequence>
<keyword evidence="10" id="KW-1185">Reference proteome</keyword>
<evidence type="ECO:0000256" key="3">
    <source>
        <dbReference type="ARBA" id="ARBA00022801"/>
    </source>
</evidence>
<keyword evidence="2" id="KW-0547">Nucleotide-binding</keyword>
<dbReference type="InterPro" id="IPR014001">
    <property type="entry name" value="Helicase_ATP-bd"/>
</dbReference>
<dbReference type="GO" id="GO:0003676">
    <property type="term" value="F:nucleic acid binding"/>
    <property type="evidence" value="ECO:0007669"/>
    <property type="project" value="InterPro"/>
</dbReference>
<accession>A0A075JFN4</accession>
<dbReference type="HOGENOM" id="CLU_001832_5_6_11"/>
<evidence type="ECO:0000259" key="8">
    <source>
        <dbReference type="PROSITE" id="PS51194"/>
    </source>
</evidence>
<protein>
    <recommendedName>
        <fullName evidence="1">RNA helicase</fullName>
        <ecNumber evidence="1">3.6.4.13</ecNumber>
    </recommendedName>
</protein>
<dbReference type="EC" id="3.6.4.13" evidence="1"/>
<evidence type="ECO:0000313" key="9">
    <source>
        <dbReference type="EMBL" id="AIF40082.1"/>
    </source>
</evidence>
<keyword evidence="3" id="KW-0378">Hydrolase</keyword>
<evidence type="ECO:0000256" key="4">
    <source>
        <dbReference type="ARBA" id="ARBA00022806"/>
    </source>
</evidence>
<keyword evidence="5" id="KW-0067">ATP-binding</keyword>
<dbReference type="EMBL" id="CP008889">
    <property type="protein sequence ID" value="AIF40082.1"/>
    <property type="molecule type" value="Genomic_DNA"/>
</dbReference>
<dbReference type="InterPro" id="IPR001650">
    <property type="entry name" value="Helicase_C-like"/>
</dbReference>
<dbReference type="PROSITE" id="PS51192">
    <property type="entry name" value="HELICASE_ATP_BIND_1"/>
    <property type="match status" value="1"/>
</dbReference>
<feature type="domain" description="Helicase ATP-binding" evidence="7">
    <location>
        <begin position="23"/>
        <end position="195"/>
    </location>
</feature>
<dbReference type="KEGG" id="dni:HX89_02920"/>
<dbReference type="InterPro" id="IPR013689">
    <property type="entry name" value="RNA_helicase_ATP-dep_HrpB_C"/>
</dbReference>
<dbReference type="CDD" id="cd18791">
    <property type="entry name" value="SF2_C_RHA"/>
    <property type="match status" value="1"/>
</dbReference>
<dbReference type="NCBIfam" id="TIGR01970">
    <property type="entry name" value="DEAH_box_HrpB"/>
    <property type="match status" value="1"/>
</dbReference>
<dbReference type="SMART" id="SM00490">
    <property type="entry name" value="HELICc"/>
    <property type="match status" value="1"/>
</dbReference>
<evidence type="ECO:0000313" key="10">
    <source>
        <dbReference type="Proteomes" id="UP000027986"/>
    </source>
</evidence>
<dbReference type="InterPro" id="IPR011545">
    <property type="entry name" value="DEAD/DEAH_box_helicase_dom"/>
</dbReference>
<dbReference type="PANTHER" id="PTHR43519:SF1">
    <property type="entry name" value="ATP-DEPENDENT RNA HELICASE HRPB"/>
    <property type="match status" value="1"/>
</dbReference>
<dbReference type="Pfam" id="PF00270">
    <property type="entry name" value="DEAD"/>
    <property type="match status" value="1"/>
</dbReference>
<evidence type="ECO:0000256" key="1">
    <source>
        <dbReference type="ARBA" id="ARBA00012552"/>
    </source>
</evidence>
<dbReference type="InterPro" id="IPR007502">
    <property type="entry name" value="Helicase-assoc_dom"/>
</dbReference>
<dbReference type="Gene3D" id="1.20.120.1080">
    <property type="match status" value="1"/>
</dbReference>
<name>A0A075JFN4_9MICO</name>
<dbReference type="InterPro" id="IPR002464">
    <property type="entry name" value="DNA/RNA_helicase_DEAH_CS"/>
</dbReference>
<dbReference type="SUPFAM" id="SSF52540">
    <property type="entry name" value="P-loop containing nucleoside triphosphate hydrolases"/>
    <property type="match status" value="1"/>
</dbReference>
<evidence type="ECO:0000256" key="6">
    <source>
        <dbReference type="SAM" id="MobiDB-lite"/>
    </source>
</evidence>
<reference evidence="9 10" key="1">
    <citation type="submission" date="2014-07" db="EMBL/GenBank/DDBJ databases">
        <title>Genome Sequencing of Dermacoccus nishinomiyaensis.</title>
        <authorList>
            <person name="Hong K.W."/>
            <person name="Chan K.G."/>
        </authorList>
    </citation>
    <scope>NUCLEOTIDE SEQUENCE [LARGE SCALE GENOMIC DNA]</scope>
    <source>
        <strain evidence="9 10">M25</strain>
    </source>
</reference>
<dbReference type="GO" id="GO:0003724">
    <property type="term" value="F:RNA helicase activity"/>
    <property type="evidence" value="ECO:0007669"/>
    <property type="project" value="UniProtKB-EC"/>
</dbReference>
<dbReference type="PANTHER" id="PTHR43519">
    <property type="entry name" value="ATP-DEPENDENT RNA HELICASE HRPB"/>
    <property type="match status" value="1"/>
</dbReference>
<dbReference type="Gene3D" id="3.40.50.300">
    <property type="entry name" value="P-loop containing nucleotide triphosphate hydrolases"/>
    <property type="match status" value="2"/>
</dbReference>
<dbReference type="SMART" id="SM00847">
    <property type="entry name" value="HA2"/>
    <property type="match status" value="1"/>
</dbReference>
<proteinExistence type="predicted"/>
<organism evidence="9 10">
    <name type="scientific">Dermacoccus nishinomiyaensis</name>
    <dbReference type="NCBI Taxonomy" id="1274"/>
    <lineage>
        <taxon>Bacteria</taxon>
        <taxon>Bacillati</taxon>
        <taxon>Actinomycetota</taxon>
        <taxon>Actinomycetes</taxon>
        <taxon>Micrococcales</taxon>
        <taxon>Dermacoccaceae</taxon>
        <taxon>Dermacoccus</taxon>
    </lineage>
</organism>
<feature type="region of interest" description="Disordered" evidence="6">
    <location>
        <begin position="549"/>
        <end position="575"/>
    </location>
</feature>
<keyword evidence="4 9" id="KW-0347">Helicase</keyword>
<dbReference type="GeneID" id="41840170"/>
<dbReference type="InterPro" id="IPR010225">
    <property type="entry name" value="HrpB"/>
</dbReference>
<dbReference type="RefSeq" id="WP_038566861.1">
    <property type="nucleotide sequence ID" value="NZ_CP008889.1"/>
</dbReference>
<evidence type="ECO:0000256" key="5">
    <source>
        <dbReference type="ARBA" id="ARBA00022840"/>
    </source>
</evidence>
<dbReference type="Pfam" id="PF04408">
    <property type="entry name" value="WHD_HA2"/>
    <property type="match status" value="1"/>
</dbReference>
<evidence type="ECO:0000256" key="2">
    <source>
        <dbReference type="ARBA" id="ARBA00022741"/>
    </source>
</evidence>
<dbReference type="InterPro" id="IPR027417">
    <property type="entry name" value="P-loop_NTPase"/>
</dbReference>
<dbReference type="PROSITE" id="PS00690">
    <property type="entry name" value="DEAH_ATP_HELICASE"/>
    <property type="match status" value="1"/>
</dbReference>
<dbReference type="GO" id="GO:0005524">
    <property type="term" value="F:ATP binding"/>
    <property type="evidence" value="ECO:0007669"/>
    <property type="project" value="UniProtKB-KW"/>
</dbReference>
<dbReference type="OrthoDB" id="9805617at2"/>
<feature type="domain" description="Helicase C-terminal" evidence="8">
    <location>
        <begin position="264"/>
        <end position="433"/>
    </location>
</feature>